<dbReference type="Proteomes" id="UP001065174">
    <property type="component" value="Chromosome"/>
</dbReference>
<sequence length="78" mass="8724">MGKNVLLATLLIISVYFGFISNSRSKEVKKQKEIAEANMELARVMEIKALEQEEIATQKAEEARKALQLAEEAIANCK</sequence>
<accession>A0ABY6CMB0</accession>
<proteinExistence type="predicted"/>
<evidence type="ECO:0000313" key="2">
    <source>
        <dbReference type="Proteomes" id="UP001065174"/>
    </source>
</evidence>
<evidence type="ECO:0000313" key="1">
    <source>
        <dbReference type="EMBL" id="UXP30623.1"/>
    </source>
</evidence>
<name>A0ABY6CMB0_9BACT</name>
<organism evidence="1 2">
    <name type="scientific">Reichenbachiella agarivorans</name>
    <dbReference type="NCBI Taxonomy" id="2979464"/>
    <lineage>
        <taxon>Bacteria</taxon>
        <taxon>Pseudomonadati</taxon>
        <taxon>Bacteroidota</taxon>
        <taxon>Cytophagia</taxon>
        <taxon>Cytophagales</taxon>
        <taxon>Reichenbachiellaceae</taxon>
        <taxon>Reichenbachiella</taxon>
    </lineage>
</organism>
<reference evidence="1" key="1">
    <citation type="submission" date="2022-09" db="EMBL/GenBank/DDBJ databases">
        <title>Comparative genomics and taxonomic characterization of three novel marine species of genus Reichenbachiella exhibiting antioxidant and polysaccharide degradation activities.</title>
        <authorList>
            <person name="Muhammad N."/>
            <person name="Lee Y.-J."/>
            <person name="Ko J."/>
            <person name="Kim S.-G."/>
        </authorList>
    </citation>
    <scope>NUCLEOTIDE SEQUENCE</scope>
    <source>
        <strain evidence="1">BKB1-1</strain>
    </source>
</reference>
<protein>
    <submittedName>
        <fullName evidence="1">Uncharacterized protein</fullName>
    </submittedName>
</protein>
<keyword evidence="2" id="KW-1185">Reference proteome</keyword>
<dbReference type="RefSeq" id="WP_262308070.1">
    <property type="nucleotide sequence ID" value="NZ_CP106679.1"/>
</dbReference>
<gene>
    <name evidence="1" type="ORF">N6H18_09675</name>
</gene>
<dbReference type="EMBL" id="CP106679">
    <property type="protein sequence ID" value="UXP30623.1"/>
    <property type="molecule type" value="Genomic_DNA"/>
</dbReference>